<dbReference type="SUPFAM" id="SSF103088">
    <property type="entry name" value="OmpA-like"/>
    <property type="match status" value="1"/>
</dbReference>
<accession>A0A556QJP3</accession>
<dbReference type="SUPFAM" id="SSF53850">
    <property type="entry name" value="Periplasmic binding protein-like II"/>
    <property type="match status" value="1"/>
</dbReference>
<keyword evidence="5" id="KW-0812">Transmembrane</keyword>
<dbReference type="EMBL" id="VMBG01000002">
    <property type="protein sequence ID" value="TSJ76837.1"/>
    <property type="molecule type" value="Genomic_DNA"/>
</dbReference>
<reference evidence="7 8" key="1">
    <citation type="submission" date="2019-07" db="EMBL/GenBank/DDBJ databases">
        <title>Description of 53C-WASEF.</title>
        <authorList>
            <person name="Pitt A."/>
            <person name="Hahn M.W."/>
        </authorList>
    </citation>
    <scope>NUCLEOTIDE SEQUENCE [LARGE SCALE GENOMIC DNA]</scope>
    <source>
        <strain evidence="7 8">53C-WASEF</strain>
    </source>
</reference>
<dbReference type="Pfam" id="PF00691">
    <property type="entry name" value="OmpA"/>
    <property type="match status" value="1"/>
</dbReference>
<evidence type="ECO:0000256" key="2">
    <source>
        <dbReference type="ARBA" id="ARBA00010742"/>
    </source>
</evidence>
<comment type="subcellular location">
    <subcellularLocation>
        <location evidence="1">Periplasm</location>
    </subcellularLocation>
</comment>
<evidence type="ECO:0000259" key="6">
    <source>
        <dbReference type="PROSITE" id="PS51123"/>
    </source>
</evidence>
<comment type="similarity">
    <text evidence="2">Belongs to the bacterial solute-binding protein SsuA/TauA family.</text>
</comment>
<gene>
    <name evidence="7" type="ORF">FPL22_12005</name>
</gene>
<dbReference type="PANTHER" id="PTHR30024:SF47">
    <property type="entry name" value="TAURINE-BINDING PERIPLASMIC PROTEIN"/>
    <property type="match status" value="1"/>
</dbReference>
<evidence type="ECO:0000256" key="3">
    <source>
        <dbReference type="ARBA" id="ARBA00022729"/>
    </source>
</evidence>
<dbReference type="RefSeq" id="WP_144230651.1">
    <property type="nucleotide sequence ID" value="NZ_CBCRVV010000017.1"/>
</dbReference>
<evidence type="ECO:0000256" key="4">
    <source>
        <dbReference type="PROSITE-ProRule" id="PRU00473"/>
    </source>
</evidence>
<dbReference type="GO" id="GO:0042597">
    <property type="term" value="C:periplasmic space"/>
    <property type="evidence" value="ECO:0007669"/>
    <property type="project" value="UniProtKB-SubCell"/>
</dbReference>
<organism evidence="7 8">
    <name type="scientific">Rariglobus hedericola</name>
    <dbReference type="NCBI Taxonomy" id="2597822"/>
    <lineage>
        <taxon>Bacteria</taxon>
        <taxon>Pseudomonadati</taxon>
        <taxon>Verrucomicrobiota</taxon>
        <taxon>Opitutia</taxon>
        <taxon>Opitutales</taxon>
        <taxon>Opitutaceae</taxon>
        <taxon>Rariglobus</taxon>
    </lineage>
</organism>
<feature type="domain" description="OmpA-like" evidence="6">
    <location>
        <begin position="418"/>
        <end position="549"/>
    </location>
</feature>
<sequence>MTLRGKLVFTILILCIAGLGTYKWWDKLIPSASSAAANASPAAATNIDEAEFVAALDTCPILPPAAAYILKDNTVDLELSEYAGYAGIIVANGGLEPSENSFFFKKHGFKVRIKLSEEESWPALNTGRIAASATTVDVITAHCRNFAVTAPVQIGFSRGADGLVVRKEIRRINDLKGKTLVTAQFTEADFFIRYLTQEAGIGVNLLKSPTDRPDPEKVNLLFAEDAFAAGDLFLKDLKDGGKLLAGCITWAPKTTEVVDASAGAATLLTTNKNLLIIADILVLNKGFAQANPKIVAGLVEGTLEGNRLVRDQPAAHLDTIARAFKWSKEDARDELTKVHLSNLPENLAFFSGSIDSAGSFSGIFSSALLAYGSLIDQPTDAERYMDVSYLTALKASGAFAGQQISISPIRSSAAGALEGDPLLTKDIRFLFQPNSSNLEMGNMENMANLDSIRRLLQVSPGSTILLRGHVDNALVEKFRQQGGDAFVRQMSLKAMELSKLRANEIRRVLIEKLAVTPTRLETIGRGWEEPSGTDAEKNRRVEVQWFTVE</sequence>
<keyword evidence="8" id="KW-1185">Reference proteome</keyword>
<dbReference type="InterPro" id="IPR036737">
    <property type="entry name" value="OmpA-like_sf"/>
</dbReference>
<dbReference type="PANTHER" id="PTHR30024">
    <property type="entry name" value="ALIPHATIC SULFONATES-BINDING PROTEIN-RELATED"/>
    <property type="match status" value="1"/>
</dbReference>
<feature type="transmembrane region" description="Helical" evidence="5">
    <location>
        <begin position="7"/>
        <end position="25"/>
    </location>
</feature>
<dbReference type="PROSITE" id="PS51123">
    <property type="entry name" value="OMPA_2"/>
    <property type="match status" value="1"/>
</dbReference>
<proteinExistence type="inferred from homology"/>
<dbReference type="GO" id="GO:0016020">
    <property type="term" value="C:membrane"/>
    <property type="evidence" value="ECO:0007669"/>
    <property type="project" value="UniProtKB-UniRule"/>
</dbReference>
<keyword evidence="3" id="KW-0732">Signal</keyword>
<keyword evidence="5" id="KW-1133">Transmembrane helix</keyword>
<dbReference type="AlphaFoldDB" id="A0A556QJP3"/>
<evidence type="ECO:0000256" key="1">
    <source>
        <dbReference type="ARBA" id="ARBA00004418"/>
    </source>
</evidence>
<dbReference type="InterPro" id="IPR006665">
    <property type="entry name" value="OmpA-like"/>
</dbReference>
<dbReference type="Proteomes" id="UP000315648">
    <property type="component" value="Unassembled WGS sequence"/>
</dbReference>
<evidence type="ECO:0000313" key="7">
    <source>
        <dbReference type="EMBL" id="TSJ76837.1"/>
    </source>
</evidence>
<dbReference type="Gene3D" id="3.30.1330.60">
    <property type="entry name" value="OmpA-like domain"/>
    <property type="match status" value="1"/>
</dbReference>
<protein>
    <submittedName>
        <fullName evidence="7">OmpA family protein</fullName>
    </submittedName>
</protein>
<name>A0A556QJP3_9BACT</name>
<dbReference type="OrthoDB" id="9792021at2"/>
<dbReference type="CDD" id="cd07185">
    <property type="entry name" value="OmpA_C-like"/>
    <property type="match status" value="1"/>
</dbReference>
<evidence type="ECO:0000313" key="8">
    <source>
        <dbReference type="Proteomes" id="UP000315648"/>
    </source>
</evidence>
<keyword evidence="4 5" id="KW-0472">Membrane</keyword>
<dbReference type="Gene3D" id="3.40.190.10">
    <property type="entry name" value="Periplasmic binding protein-like II"/>
    <property type="match status" value="2"/>
</dbReference>
<comment type="caution">
    <text evidence="7">The sequence shown here is derived from an EMBL/GenBank/DDBJ whole genome shotgun (WGS) entry which is preliminary data.</text>
</comment>
<evidence type="ECO:0000256" key="5">
    <source>
        <dbReference type="SAM" id="Phobius"/>
    </source>
</evidence>